<gene>
    <name evidence="3" type="ORF">E6C27_scaffold548G00700</name>
</gene>
<dbReference type="Proteomes" id="UP000321393">
    <property type="component" value="Unassembled WGS sequence"/>
</dbReference>
<feature type="domain" description="Retrotransposon gag" evidence="2">
    <location>
        <begin position="78"/>
        <end position="154"/>
    </location>
</feature>
<dbReference type="OrthoDB" id="2272416at2759"/>
<comment type="caution">
    <text evidence="3">The sequence shown here is derived from an EMBL/GenBank/DDBJ whole genome shotgun (WGS) entry which is preliminary data.</text>
</comment>
<accession>A0A5A7VAV1</accession>
<evidence type="ECO:0000259" key="2">
    <source>
        <dbReference type="Pfam" id="PF03732"/>
    </source>
</evidence>
<dbReference type="InterPro" id="IPR005162">
    <property type="entry name" value="Retrotrans_gag_dom"/>
</dbReference>
<name>A0A5A7VAV1_CUCMM</name>
<evidence type="ECO:0000313" key="3">
    <source>
        <dbReference type="EMBL" id="KAA0064147.1"/>
    </source>
</evidence>
<dbReference type="AlphaFoldDB" id="A0A5A7VAV1"/>
<proteinExistence type="predicted"/>
<feature type="region of interest" description="Disordered" evidence="1">
    <location>
        <begin position="1"/>
        <end position="21"/>
    </location>
</feature>
<sequence>MPKRGRGGGQDSEAAQSVNVQARKERKEKLFAKVNLEKQFSIKRLKVLGAMTFERTANATDVEKYFGVIGCLEERKVKLATFFLEGNNKDSWILYTTKRVGVDFVTWEGFRRGLQEKFHPRLFVHEKRRDFLSLIQGNKVVSKYEKKFTKLANLVLPKDARISLVLPKDARISLVLPKDARIRKAHYPIDEANRYPSALTKLSTSVTSQQHSYYSPAIGFVSQIV</sequence>
<protein>
    <recommendedName>
        <fullName evidence="2">Retrotransposon gag domain-containing protein</fullName>
    </recommendedName>
</protein>
<dbReference type="Pfam" id="PF03732">
    <property type="entry name" value="Retrotrans_gag"/>
    <property type="match status" value="1"/>
</dbReference>
<evidence type="ECO:0000313" key="4">
    <source>
        <dbReference type="Proteomes" id="UP000321393"/>
    </source>
</evidence>
<dbReference type="EMBL" id="SSTE01001908">
    <property type="protein sequence ID" value="KAA0064147.1"/>
    <property type="molecule type" value="Genomic_DNA"/>
</dbReference>
<evidence type="ECO:0000256" key="1">
    <source>
        <dbReference type="SAM" id="MobiDB-lite"/>
    </source>
</evidence>
<reference evidence="3 4" key="1">
    <citation type="submission" date="2019-08" db="EMBL/GenBank/DDBJ databases">
        <title>Draft genome sequences of two oriental melons (Cucumis melo L. var makuwa).</title>
        <authorList>
            <person name="Kwon S.-Y."/>
        </authorList>
    </citation>
    <scope>NUCLEOTIDE SEQUENCE [LARGE SCALE GENOMIC DNA]</scope>
    <source>
        <strain evidence="4">cv. SW 3</strain>
        <tissue evidence="3">Leaf</tissue>
    </source>
</reference>
<organism evidence="3 4">
    <name type="scientific">Cucumis melo var. makuwa</name>
    <name type="common">Oriental melon</name>
    <dbReference type="NCBI Taxonomy" id="1194695"/>
    <lineage>
        <taxon>Eukaryota</taxon>
        <taxon>Viridiplantae</taxon>
        <taxon>Streptophyta</taxon>
        <taxon>Embryophyta</taxon>
        <taxon>Tracheophyta</taxon>
        <taxon>Spermatophyta</taxon>
        <taxon>Magnoliopsida</taxon>
        <taxon>eudicotyledons</taxon>
        <taxon>Gunneridae</taxon>
        <taxon>Pentapetalae</taxon>
        <taxon>rosids</taxon>
        <taxon>fabids</taxon>
        <taxon>Cucurbitales</taxon>
        <taxon>Cucurbitaceae</taxon>
        <taxon>Benincaseae</taxon>
        <taxon>Cucumis</taxon>
    </lineage>
</organism>